<evidence type="ECO:0000313" key="2">
    <source>
        <dbReference type="Proteomes" id="UP001186974"/>
    </source>
</evidence>
<proteinExistence type="predicted"/>
<name>A0ACC3DP17_9PEZI</name>
<dbReference type="Proteomes" id="UP001186974">
    <property type="component" value="Unassembled WGS sequence"/>
</dbReference>
<evidence type="ECO:0000313" key="1">
    <source>
        <dbReference type="EMBL" id="KAK3078382.1"/>
    </source>
</evidence>
<keyword evidence="2" id="KW-1185">Reference proteome</keyword>
<accession>A0ACC3DP17</accession>
<dbReference type="EMBL" id="JAWDJW010001943">
    <property type="protein sequence ID" value="KAK3078382.1"/>
    <property type="molecule type" value="Genomic_DNA"/>
</dbReference>
<organism evidence="1 2">
    <name type="scientific">Coniosporium uncinatum</name>
    <dbReference type="NCBI Taxonomy" id="93489"/>
    <lineage>
        <taxon>Eukaryota</taxon>
        <taxon>Fungi</taxon>
        <taxon>Dikarya</taxon>
        <taxon>Ascomycota</taxon>
        <taxon>Pezizomycotina</taxon>
        <taxon>Dothideomycetes</taxon>
        <taxon>Dothideomycetes incertae sedis</taxon>
        <taxon>Coniosporium</taxon>
    </lineage>
</organism>
<sequence length="397" mass="43321">MPQSTSLADLTAQTSTLLTHFLGLLTVTPSEPPSSTAHPTTATTTSPQGSTNNVDPDLPVLSVLRDSASLLKAHTTKLGLLLINKPFTPSAVEKVLREVSGTCLPTLMGAVEACRVEKWGETVGAEVRVRVARVLRAFQETVAEVGRVARGGAQDGKSGVVGGMERLDLKSVGKGRREGEKGKEEVLASTGMVWESCDALVELERVGVVGLVVKKAEEWRGMLADALEELKEWGQDDGEDDEEEDDLDASYSDDDSLGKMMVGGKIPKDNEELKALLQQSLKKLKLIETLYKALAKRRLKTFPFDSQVRSEPRDDLEARTLRMRRLDEILRYLRTIPETVDDMASKFYESDIQGVEAHLAACCKAAESASETARMDWAGQEDPFTSWGGKWAEAIGT</sequence>
<protein>
    <submittedName>
        <fullName evidence="1">Uncharacterized protein</fullName>
    </submittedName>
</protein>
<gene>
    <name evidence="1" type="ORF">LTS18_007647</name>
</gene>
<reference evidence="1" key="1">
    <citation type="submission" date="2024-09" db="EMBL/GenBank/DDBJ databases">
        <title>Black Yeasts Isolated from many extreme environments.</title>
        <authorList>
            <person name="Coleine C."/>
            <person name="Stajich J.E."/>
            <person name="Selbmann L."/>
        </authorList>
    </citation>
    <scope>NUCLEOTIDE SEQUENCE</scope>
    <source>
        <strain evidence="1">CCFEE 5737</strain>
    </source>
</reference>
<comment type="caution">
    <text evidence="1">The sequence shown here is derived from an EMBL/GenBank/DDBJ whole genome shotgun (WGS) entry which is preliminary data.</text>
</comment>